<comment type="caution">
    <text evidence="11">The sequence shown here is derived from an EMBL/GenBank/DDBJ whole genome shotgun (WGS) entry which is preliminary data.</text>
</comment>
<dbReference type="InterPro" id="IPR002028">
    <property type="entry name" value="Trp_synthase_suA"/>
</dbReference>
<feature type="active site" description="Proton acceptor" evidence="9">
    <location>
        <position position="47"/>
    </location>
</feature>
<dbReference type="AlphaFoldDB" id="A1ZHG3"/>
<keyword evidence="12" id="KW-1185">Reference proteome</keyword>
<accession>A1ZHG3</accession>
<comment type="pathway">
    <text evidence="2 9">Amino-acid biosynthesis; L-tryptophan biosynthesis; L-tryptophan from chorismate: step 5/5.</text>
</comment>
<feature type="active site" description="Proton acceptor" evidence="9">
    <location>
        <position position="58"/>
    </location>
</feature>
<evidence type="ECO:0000256" key="10">
    <source>
        <dbReference type="RuleBase" id="RU003662"/>
    </source>
</evidence>
<evidence type="ECO:0000256" key="1">
    <source>
        <dbReference type="ARBA" id="ARBA00003365"/>
    </source>
</evidence>
<dbReference type="eggNOG" id="COG0159">
    <property type="taxonomic scope" value="Bacteria"/>
</dbReference>
<dbReference type="EMBL" id="AAWS01000008">
    <property type="protein sequence ID" value="EAY29970.1"/>
    <property type="molecule type" value="Genomic_DNA"/>
</dbReference>
<comment type="catalytic activity">
    <reaction evidence="8 9">
        <text>(1S,2R)-1-C-(indol-3-yl)glycerol 3-phosphate + L-serine = D-glyceraldehyde 3-phosphate + L-tryptophan + H2O</text>
        <dbReference type="Rhea" id="RHEA:10532"/>
        <dbReference type="ChEBI" id="CHEBI:15377"/>
        <dbReference type="ChEBI" id="CHEBI:33384"/>
        <dbReference type="ChEBI" id="CHEBI:57912"/>
        <dbReference type="ChEBI" id="CHEBI:58866"/>
        <dbReference type="ChEBI" id="CHEBI:59776"/>
        <dbReference type="EC" id="4.2.1.20"/>
    </reaction>
</comment>
<reference evidence="11 12" key="1">
    <citation type="submission" date="2007-01" db="EMBL/GenBank/DDBJ databases">
        <authorList>
            <person name="Haygood M."/>
            <person name="Podell S."/>
            <person name="Anderson C."/>
            <person name="Hopkinson B."/>
            <person name="Roe K."/>
            <person name="Barbeau K."/>
            <person name="Gaasterland T."/>
            <person name="Ferriera S."/>
            <person name="Johnson J."/>
            <person name="Kravitz S."/>
            <person name="Beeson K."/>
            <person name="Sutton G."/>
            <person name="Rogers Y.-H."/>
            <person name="Friedman R."/>
            <person name="Frazier M."/>
            <person name="Venter J.C."/>
        </authorList>
    </citation>
    <scope>NUCLEOTIDE SEQUENCE [LARGE SCALE GENOMIC DNA]</scope>
    <source>
        <strain evidence="11 12">ATCC 23134</strain>
    </source>
</reference>
<keyword evidence="6 9" id="KW-0057">Aromatic amino acid biosynthesis</keyword>
<comment type="subunit">
    <text evidence="3 9">Tetramer of two alpha and two beta chains.</text>
</comment>
<dbReference type="GO" id="GO:0005829">
    <property type="term" value="C:cytosol"/>
    <property type="evidence" value="ECO:0007669"/>
    <property type="project" value="TreeGrafter"/>
</dbReference>
<name>A1ZHG3_MICM2</name>
<dbReference type="PROSITE" id="PS00167">
    <property type="entry name" value="TRP_SYNTHASE_ALPHA"/>
    <property type="match status" value="1"/>
</dbReference>
<dbReference type="InterPro" id="IPR018204">
    <property type="entry name" value="Trp_synthase_alpha_AS"/>
</dbReference>
<sequence>MNNRLTNLFAHKKENLLAIYFTAGFPALDQTIEIAKATAEAGADIIEIGMPFSDPVADGETIQQSNQQALDNGMHLELLFSQLANLRKEVEVPVLLMGYLNPVMQFGLEKFCQKAAEVGVDGLILPDLPMQEYEEVYRPVFEQYNLSNVFLMTPQTSEERIRKIDALTNGFIYVMSSASTTGKTGAISTEQEAYFERVAKMNLKNPRLIGFGISDNASFSKACQHANGAIIGSAFIKTLAQSQQLNKDIGTFIKTVKGETVLS</sequence>
<dbReference type="Proteomes" id="UP000004095">
    <property type="component" value="Unassembled WGS sequence"/>
</dbReference>
<organism evidence="11 12">
    <name type="scientific">Microscilla marina ATCC 23134</name>
    <dbReference type="NCBI Taxonomy" id="313606"/>
    <lineage>
        <taxon>Bacteria</taxon>
        <taxon>Pseudomonadati</taxon>
        <taxon>Bacteroidota</taxon>
        <taxon>Cytophagia</taxon>
        <taxon>Cytophagales</taxon>
        <taxon>Microscillaceae</taxon>
        <taxon>Microscilla</taxon>
    </lineage>
</organism>
<comment type="function">
    <text evidence="1 9">The alpha subunit is responsible for the aldol cleavage of indoleglycerol phosphate to indole and glyceraldehyde 3-phosphate.</text>
</comment>
<dbReference type="InterPro" id="IPR011060">
    <property type="entry name" value="RibuloseP-bd_barrel"/>
</dbReference>
<evidence type="ECO:0000313" key="11">
    <source>
        <dbReference type="EMBL" id="EAY29970.1"/>
    </source>
</evidence>
<dbReference type="FunFam" id="3.20.20.70:FF:000037">
    <property type="entry name" value="Tryptophan synthase alpha chain"/>
    <property type="match status" value="1"/>
</dbReference>
<dbReference type="NCBIfam" id="TIGR00262">
    <property type="entry name" value="trpA"/>
    <property type="match status" value="1"/>
</dbReference>
<protein>
    <recommendedName>
        <fullName evidence="9">Tryptophan synthase alpha chain</fullName>
        <ecNumber evidence="9">4.2.1.20</ecNumber>
    </recommendedName>
</protein>
<comment type="similarity">
    <text evidence="9 10">Belongs to the TrpA family.</text>
</comment>
<evidence type="ECO:0000256" key="5">
    <source>
        <dbReference type="ARBA" id="ARBA00022822"/>
    </source>
</evidence>
<evidence type="ECO:0000256" key="9">
    <source>
        <dbReference type="HAMAP-Rule" id="MF_00131"/>
    </source>
</evidence>
<gene>
    <name evidence="9" type="primary">trpA</name>
    <name evidence="11" type="ORF">M23134_05303</name>
</gene>
<evidence type="ECO:0000256" key="3">
    <source>
        <dbReference type="ARBA" id="ARBA00011270"/>
    </source>
</evidence>
<evidence type="ECO:0000256" key="4">
    <source>
        <dbReference type="ARBA" id="ARBA00022605"/>
    </source>
</evidence>
<dbReference type="GO" id="GO:0004834">
    <property type="term" value="F:tryptophan synthase activity"/>
    <property type="evidence" value="ECO:0007669"/>
    <property type="project" value="UniProtKB-UniRule"/>
</dbReference>
<proteinExistence type="inferred from homology"/>
<dbReference type="EC" id="4.2.1.20" evidence="9"/>
<evidence type="ECO:0000256" key="2">
    <source>
        <dbReference type="ARBA" id="ARBA00004733"/>
    </source>
</evidence>
<evidence type="ECO:0000256" key="6">
    <source>
        <dbReference type="ARBA" id="ARBA00023141"/>
    </source>
</evidence>
<dbReference type="UniPathway" id="UPA00035">
    <property type="reaction ID" value="UER00044"/>
</dbReference>
<dbReference type="RefSeq" id="WP_002695466.1">
    <property type="nucleotide sequence ID" value="NZ_AAWS01000008.1"/>
</dbReference>
<keyword evidence="7 9" id="KW-0456">Lyase</keyword>
<dbReference type="PANTHER" id="PTHR43406">
    <property type="entry name" value="TRYPTOPHAN SYNTHASE, ALPHA CHAIN"/>
    <property type="match status" value="1"/>
</dbReference>
<dbReference type="InterPro" id="IPR013785">
    <property type="entry name" value="Aldolase_TIM"/>
</dbReference>
<dbReference type="OrthoDB" id="9804578at2"/>
<keyword evidence="4 9" id="KW-0028">Amino-acid biosynthesis</keyword>
<dbReference type="HAMAP" id="MF_00131">
    <property type="entry name" value="Trp_synth_alpha"/>
    <property type="match status" value="1"/>
</dbReference>
<evidence type="ECO:0000313" key="12">
    <source>
        <dbReference type="Proteomes" id="UP000004095"/>
    </source>
</evidence>
<dbReference type="Pfam" id="PF00290">
    <property type="entry name" value="Trp_syntA"/>
    <property type="match status" value="1"/>
</dbReference>
<evidence type="ECO:0000256" key="7">
    <source>
        <dbReference type="ARBA" id="ARBA00023239"/>
    </source>
</evidence>
<keyword evidence="5 9" id="KW-0822">Tryptophan biosynthesis</keyword>
<dbReference type="CDD" id="cd04724">
    <property type="entry name" value="Tryptophan_synthase_alpha"/>
    <property type="match status" value="1"/>
</dbReference>
<dbReference type="PANTHER" id="PTHR43406:SF1">
    <property type="entry name" value="TRYPTOPHAN SYNTHASE ALPHA CHAIN, CHLOROPLASTIC"/>
    <property type="match status" value="1"/>
</dbReference>
<dbReference type="SUPFAM" id="SSF51366">
    <property type="entry name" value="Ribulose-phoshate binding barrel"/>
    <property type="match status" value="1"/>
</dbReference>
<dbReference type="Gene3D" id="3.20.20.70">
    <property type="entry name" value="Aldolase class I"/>
    <property type="match status" value="1"/>
</dbReference>
<evidence type="ECO:0000256" key="8">
    <source>
        <dbReference type="ARBA" id="ARBA00049047"/>
    </source>
</evidence>